<dbReference type="eggNOG" id="KOG3525">
    <property type="taxonomic scope" value="Eukaryota"/>
</dbReference>
<dbReference type="RefSeq" id="XP_001030466.2">
    <property type="nucleotide sequence ID" value="XM_001030466.2"/>
</dbReference>
<gene>
    <name evidence="3" type="ORF">TTHERM_01081630</name>
</gene>
<dbReference type="GeneID" id="7842599"/>
<feature type="signal peptide" evidence="2">
    <location>
        <begin position="1"/>
        <end position="18"/>
    </location>
</feature>
<keyword evidence="2" id="KW-0732">Signal</keyword>
<dbReference type="EMDB" id="EMD-32325"/>
<evidence type="ECO:0000256" key="2">
    <source>
        <dbReference type="SAM" id="SignalP"/>
    </source>
</evidence>
<dbReference type="InParanoid" id="Q22C06"/>
<reference evidence="4" key="1">
    <citation type="journal article" date="2006" name="PLoS Biol.">
        <title>Macronuclear genome sequence of the ciliate Tetrahymena thermophila, a model eukaryote.</title>
        <authorList>
            <person name="Eisen J.A."/>
            <person name="Coyne R.S."/>
            <person name="Wu M."/>
            <person name="Wu D."/>
            <person name="Thiagarajan M."/>
            <person name="Wortman J.R."/>
            <person name="Badger J.H."/>
            <person name="Ren Q."/>
            <person name="Amedeo P."/>
            <person name="Jones K.M."/>
            <person name="Tallon L.J."/>
            <person name="Delcher A.L."/>
            <person name="Salzberg S.L."/>
            <person name="Silva J.C."/>
            <person name="Haas B.J."/>
            <person name="Majoros W.H."/>
            <person name="Farzad M."/>
            <person name="Carlton J.M."/>
            <person name="Smith R.K. Jr."/>
            <person name="Garg J."/>
            <person name="Pearlman R.E."/>
            <person name="Karrer K.M."/>
            <person name="Sun L."/>
            <person name="Manning G."/>
            <person name="Elde N.C."/>
            <person name="Turkewitz A.P."/>
            <person name="Asai D.J."/>
            <person name="Wilkes D.E."/>
            <person name="Wang Y."/>
            <person name="Cai H."/>
            <person name="Collins K."/>
            <person name="Stewart B.A."/>
            <person name="Lee S.R."/>
            <person name="Wilamowska K."/>
            <person name="Weinberg Z."/>
            <person name="Ruzzo W.L."/>
            <person name="Wloga D."/>
            <person name="Gaertig J."/>
            <person name="Frankel J."/>
            <person name="Tsao C.-C."/>
            <person name="Gorovsky M.A."/>
            <person name="Keeling P.J."/>
            <person name="Waller R.F."/>
            <person name="Patron N.J."/>
            <person name="Cherry J.M."/>
            <person name="Stover N.A."/>
            <person name="Krieger C.J."/>
            <person name="del Toro C."/>
            <person name="Ryder H.F."/>
            <person name="Williamson S.C."/>
            <person name="Barbeau R.A."/>
            <person name="Hamilton E.P."/>
            <person name="Orias E."/>
        </authorList>
    </citation>
    <scope>NUCLEOTIDE SEQUENCE [LARGE SCALE GENOMIC DNA]</scope>
    <source>
        <strain evidence="4">SB210</strain>
    </source>
</reference>
<dbReference type="OrthoDB" id="296301at2759"/>
<evidence type="ECO:0007829" key="5">
    <source>
        <dbReference type="PDB" id="7W5Z"/>
    </source>
</evidence>
<feature type="transmembrane region" description="Helical" evidence="1">
    <location>
        <begin position="3534"/>
        <end position="3556"/>
    </location>
</feature>
<dbReference type="KEGG" id="tet:TTHERM_01081630"/>
<dbReference type="STRING" id="312017.Q22C06"/>
<dbReference type="PANTHER" id="PTHR11319">
    <property type="entry name" value="G PROTEIN-COUPLED RECEPTOR-RELATED"/>
    <property type="match status" value="1"/>
</dbReference>
<dbReference type="PDB" id="7W5Z">
    <property type="method" value="EM"/>
    <property type="resolution" value="3.02 A"/>
    <property type="chains" value="U2/u2=1-3634"/>
</dbReference>
<protein>
    <submittedName>
        <fullName evidence="3">Transmembrane protein, putative</fullName>
    </submittedName>
</protein>
<accession>Q22C06</accession>
<keyword evidence="4" id="KW-1185">Reference proteome</keyword>
<name>Q22C06_TETTS</name>
<keyword evidence="1" id="KW-1133">Transmembrane helix</keyword>
<keyword evidence="5" id="KW-0002">3D-structure</keyword>
<organism evidence="3 4">
    <name type="scientific">Tetrahymena thermophila (strain SB210)</name>
    <dbReference type="NCBI Taxonomy" id="312017"/>
    <lineage>
        <taxon>Eukaryota</taxon>
        <taxon>Sar</taxon>
        <taxon>Alveolata</taxon>
        <taxon>Ciliophora</taxon>
        <taxon>Intramacronucleata</taxon>
        <taxon>Oligohymenophorea</taxon>
        <taxon>Hymenostomatida</taxon>
        <taxon>Tetrahymenina</taxon>
        <taxon>Tetrahymenidae</taxon>
        <taxon>Tetrahymena</taxon>
    </lineage>
</organism>
<feature type="transmembrane region" description="Helical" evidence="1">
    <location>
        <begin position="3562"/>
        <end position="3581"/>
    </location>
</feature>
<reference evidence="5" key="2">
    <citation type="journal article" date="2022" name="Science">
        <title>Structures of &lt;i&gt;Tetrahymena&lt;/i&gt;'s respiratory chain reveal the diversity of eukaryotic core metabolism.</title>
        <authorList>
            <person name="Zhou L."/>
            <person name="Maldonado M."/>
            <person name="Padavannil A."/>
            <person name="Guo F."/>
            <person name="Letts J.A."/>
        </authorList>
    </citation>
    <scope>STRUCTURE BY ELECTRON MICROSCOPY (3.02 ANGSTROMS)</scope>
</reference>
<keyword evidence="1" id="KW-0472">Membrane</keyword>
<evidence type="ECO:0000256" key="1">
    <source>
        <dbReference type="SAM" id="Phobius"/>
    </source>
</evidence>
<evidence type="ECO:0000313" key="4">
    <source>
        <dbReference type="Proteomes" id="UP000009168"/>
    </source>
</evidence>
<dbReference type="SUPFAM" id="SSF51126">
    <property type="entry name" value="Pectin lyase-like"/>
    <property type="match status" value="1"/>
</dbReference>
<dbReference type="PANTHER" id="PTHR11319:SF35">
    <property type="entry name" value="OUTER MEMBRANE PROTEIN PMPC-RELATED"/>
    <property type="match status" value="1"/>
</dbReference>
<evidence type="ECO:0000313" key="3">
    <source>
        <dbReference type="EMBL" id="EAR82803.2"/>
    </source>
</evidence>
<dbReference type="InterPro" id="IPR011050">
    <property type="entry name" value="Pectin_lyase_fold/virulence"/>
</dbReference>
<sequence>MLIQIVLVLCQYFQLISCFCQGRLECLNPIQKRCVQIDGLQFIGREKKTGFCVIDSVLYDEIDFCLSESNNVCITYDRKMCIKVESNNSIVAINQEDSICGITIDGYCVDENQNYSQEIYCNDSHCKFTNKQYQKSCLNYKSPQIYGKANKNECVLQDQYFHSDAQIICKPHYCIYFQDKQITCVKMDHSIHPQIIGKDSDGICIFQKVEKQDFYLKYRNLQLCADQKHCYDTSQQTCMPLSASYPAVKMGGTCGNYNEPISISCFYEGNVCLLENPRVCIRIFFNQDYDVCGIRKDGLCAASNIYYQNLQICASDYCMYGQANNAKCIKMDGQQAVGIDSQGFCVQNFEQKADRCSTNFSYICYLNSSQICINLQGYQNYCQQANKCYEFSLQQYIGRDIYYYCIQSEQSLQPQNVQNCLQNPSYICQKRDGTMCVYYYQIPTYFTYLGYINSSGYCAQEGYQTYTSQPQFQTITNLNPNFCQDDSYVIQKILPPYYGRLDSYNYNRCLKQSDQSPYIESCIQGYCISNNSCQKIGFDSKNVSKLSNQYCGLVQQSSAIECAYDQDYCIYNSICYNLSDQNIQTSGIDYYGNCLQRGKYYQNWKKCSVNHCYQKKLLLNSFGCFYLDGTQGAAGIDSNGMCLDYGVSTPVRCALSSQVCLDFQKNTCQQTINFGSTGNGCYYSGYCYQINLGQFIGRDTSLICLSDQEATNNLDTCYNDNQNICMAVYSSLKFCVVYPRTSLYLGYIVQNKQCAVENQQTNQGQLVDLVNLRNNYCQDQQGYIRRLDGKQYVGVDSSQYLCLESGKTPSKSIIQCYTGFCIVENACKAYDQQYVGRDKYYQCLKKGEGISVECAANYCIDLSTKNCVQINDTNPAQAGVLDNFQCAHSERYYYSQILQCSESYCLQQNPNNPSQQGCFELDGDINRAGIDSKGNCLQQDLPNAVRCSPGQFCLNDKFGNACQSLLLSFKNNRFARQKGTGVCLSYIDPSQFKGDNIDICVKGSCKYSDPKNLDFCFSLGQLAFGNQVVGRDINGDCVLKDQQTSTQIVECFDMIYCILDLGGGKQKCQLLQEKDLQFPNLIYKAKNINQTCQDINMPNSMGCLYGLYCINPNDGYKCVLMNDDNKIGRSLVNQQCLQQGELIANYCQPDFCILNGACVPLSNKFPGKENQTQKCLPEQIEGQYGASNCYKEGFCLIINPQNQLASCYQLDYSNPNTIGIQIDTQHCLKEGETVAIMCAYEKYCIDPVSQSCKIQDIKQGYCLGKNGMCAKNGSCVYCQVSQCLTNQNSGTCIDLQQPPALFCKDINVHSENIFIQNQKGICQYLNSGQCDICPENYCKFNNMCFGSQDLLKILKGNQCFVYVPKLKTCQIQDLNTPNSQGNMNCMNNKGFCQDTTVVKNQCLMCANYYFNPGNQQCFSIEEKALLSSSQLFFNMQLIYVKQDCYDQDYCQSIPSLKCPKGCFSCNSPNFCTQCIEGFFLYQDTSNQQFCIQCQKQIIQDNTLKIYYNQIPTYSCLDCSSEYGTWNQISSKYRNCQNFIVKLDNLLQITSQKYAAQNYIISPISTTQAPYQLYFHRSRLCPTGCLSCVQISDSKVMCLQCQDYYINDDNGSCQKCPDFCINCQYATFISGKVIPKSQIEKNQQKYYYFVTICLKCSQYYLVSYNLQSCDNCGINCLYCQYENYKTVLNYNIRQLQYLSYYEFSTQNFIKKCIQCPQGYVVGYDGQFCQKEIQNCRYTTFQIAQSYDLTLYIWSFTQNSTIANQICKQCVDGYILSGDASSCLDGCQQQISDNRCESCYSPLNKIQCQFCNSGQILNQVVNPGACQDDICSRNIVGCQECYKYQDPQNPSPFYQIYQCTKCIDQYSIPSIFSCIQCPTGCAKCYEGYRYYNFTSELVYKRTQFTVNQRLNYYQNDYQLYCTECQKGYQFDQQQKKCIKIQCGPNCNLCILINNQPQCVQCNYDKLIAELNQLSYFIGILYFKQNYIPNPKTMISLTSSGNDCQICPILCETCVNNSDVSINPLFIYDAQCLSCKQSLDQSYVLQNYQITYDKSRRKCYLCNKSEQGCYYKKQKVIYAQCLDLSTRLGDGSLQNPINFSRLNEIDLNQFLINEIEYNQAIIYYNELQVKELEVQLIFVDGSCYDYRPQKFSINIKDSIRALSTSLNITTLNQNSVLKFYQLDAFTVQGFDQIYIKNIIFLQQRNDAKLGLILVDKALTNIQLFNCQFLQIQQLIQSIQFMTFNLQTIQQTKVKLEQVVFQNIQIFESTSLININNTQNSSIYLKMNQVKLNNVLFQQSKLISTNSMNITIDITNLFVNQSLFDQQSLLLDMKQNLLVDQYIGILLNNIIFLNSSFLHGSTILNSDFLDFLQIDNLTFNNCTFQQTQKQAVLPLIAANTFMLTQIQIISNTITNYSFLQQYDNYFKDQNQSSSFSGIDIIDNKVNSDSYLFLFFQTQQNRNSSIHGINILRNQFSSNYTQVIVQFNQQNFVQIQNLTIVDNQQFLFISTDSVRNILLQQVYQYQTSSQYFAAQICYLRQTKNQINIKNIKLEGIYFQKNIFQIENSLNNYLQKDFQITVTNLFSTQSTLLLKRYTNDVTIFSLYSKQQISLTVQNVTFSFFKSQVLNNKTSLGKISLGFYFQGLQIKATILNSTFADLDISSPFNWIEGSVQQMILKSCNFTNSNGYQNYNSVRNGGFFKITSQKLIIKKSIFINGNALNGGAFYLIMQGKGTLNLINSTFINNKAYSNNDQETKGGAFYLDGFMSESLDVLVFKSIFSKNLALFSGGAINIQSSNQQNAFIIQESFFFDNLSCQGSSINIQSSSDFQSEVVISKTKVNNQIQNTISTVENIANLLSQYTLLNIQQLSSSQIFIKDVRNVQFFQSRFQIVPYKFKDSNVLKYFKGIIFSQMFSIQNVLNYLDINNIYEKSVFYGKLINVNNVKNIQIQHTQILNNQNIIEDLSHQDNRVSNLASFHSQNCLVFNLTVNQNKCLQCNLGIIEILSSKLDMQNSTFQNNLAQYGSSLQLQQNKQYIYNLSKLLQSFQDKLVISNSTFSHNIANVNGGALYIKESTVFIYQTLFDTNTARQYGGALFLENTKKNILTNLINLQNCTFSNNKAKFGGVLASTTGQRVNKYTNNTYKDNKGYQYGENIQTSPTKFIITVNKTQLTDTQYINIQNHQGGTLRDEILLALCDDQNNYIQNIPQDSFLSINITQGSGFLNQNKIAHKNGIFNLTQQIQVYGYSKQQLLLSITSDLIQIPVFNKDEIIIGYDSYQLIINIQMVQVCLPGQIPKKFQEKFDLCYDCQDGSYSFQVSDTCQICPSPQAKCFRDKILLPSNLWRVSQKSIVLFPCKNCVGDIQLYKKFKKRSLLKIQSTDLNYYCKEGYIGALCEDCDRNGQHWGDSYFMNLDLKCQRCSQTTFAEIAYPLMISLIAFILMIFLTYYIQIQVHLKLTKKVLTILSKKYYGFNDQSIARTIKFLVYQSSIIGIMFWYDCYIPNTFSYIFIDIGNLFTDQIRISECFLEQKFSGTSIIYKGIYFLLGTYFAIISCIIIFYMLLRIKFNYQNYLQDILISLSIFVYFSYNSILSKIFRSVIHLLFLKIKKNVILQNITNRLIAKSLTKKDSQWSIYQFHVMK</sequence>
<dbReference type="EMBL" id="GG662684">
    <property type="protein sequence ID" value="EAR82803.2"/>
    <property type="molecule type" value="Genomic_DNA"/>
</dbReference>
<feature type="transmembrane region" description="Helical" evidence="1">
    <location>
        <begin position="3422"/>
        <end position="3443"/>
    </location>
</feature>
<keyword evidence="1 3" id="KW-0812">Transmembrane</keyword>
<dbReference type="HOGENOM" id="CLU_000184_0_0_1"/>
<proteinExistence type="evidence at protein level"/>
<feature type="chain" id="PRO_5004201026" evidence="2">
    <location>
        <begin position="19"/>
        <end position="3634"/>
    </location>
</feature>
<dbReference type="Proteomes" id="UP000009168">
    <property type="component" value="Unassembled WGS sequence"/>
</dbReference>